<keyword evidence="5 7" id="KW-1133">Transmembrane helix</keyword>
<evidence type="ECO:0000256" key="5">
    <source>
        <dbReference type="ARBA" id="ARBA00022989"/>
    </source>
</evidence>
<proteinExistence type="inferred from homology"/>
<evidence type="ECO:0000313" key="10">
    <source>
        <dbReference type="EMBL" id="RIP34129.1"/>
    </source>
</evidence>
<dbReference type="Pfam" id="PF06750">
    <property type="entry name" value="A24_N_bact"/>
    <property type="match status" value="1"/>
</dbReference>
<feature type="transmembrane region" description="Helical" evidence="7">
    <location>
        <begin position="137"/>
        <end position="158"/>
    </location>
</feature>
<dbReference type="Pfam" id="PF01478">
    <property type="entry name" value="Peptidase_A24"/>
    <property type="match status" value="1"/>
</dbReference>
<evidence type="ECO:0000256" key="1">
    <source>
        <dbReference type="ARBA" id="ARBA00004651"/>
    </source>
</evidence>
<protein>
    <submittedName>
        <fullName evidence="10">Prepilin peptidase</fullName>
    </submittedName>
</protein>
<evidence type="ECO:0000256" key="7">
    <source>
        <dbReference type="SAM" id="Phobius"/>
    </source>
</evidence>
<evidence type="ECO:0000259" key="8">
    <source>
        <dbReference type="Pfam" id="PF01478"/>
    </source>
</evidence>
<feature type="domain" description="Prepilin peptidase A24 N-terminal" evidence="9">
    <location>
        <begin position="27"/>
        <end position="103"/>
    </location>
</feature>
<dbReference type="OrthoDB" id="9789291at2"/>
<reference evidence="10 11" key="1">
    <citation type="journal article" date="2016" name="Front. Microbiol.">
        <title>Comprehensive Phylogenetic Analysis of Bovine Non-aureus Staphylococci Species Based on Whole-Genome Sequencing.</title>
        <authorList>
            <person name="Naushad S."/>
            <person name="Barkema H.W."/>
            <person name="Luby C."/>
            <person name="Condas L.A."/>
            <person name="Nobrega D.B."/>
            <person name="Carson D.A."/>
            <person name="De Buck J."/>
        </authorList>
    </citation>
    <scope>NUCLEOTIDE SEQUENCE [LARGE SCALE GENOMIC DNA]</scope>
    <source>
        <strain evidence="10 11">SNUC 4781</strain>
    </source>
</reference>
<accession>A0A3A0W2I4</accession>
<keyword evidence="6 7" id="KW-0472">Membrane</keyword>
<dbReference type="InterPro" id="IPR010627">
    <property type="entry name" value="Prepilin_pept_A24_N"/>
</dbReference>
<comment type="similarity">
    <text evidence="2">Belongs to the peptidase A24 family.</text>
</comment>
<feature type="transmembrane region" description="Helical" evidence="7">
    <location>
        <begin position="61"/>
        <end position="78"/>
    </location>
</feature>
<feature type="transmembrane region" description="Helical" evidence="7">
    <location>
        <begin position="197"/>
        <end position="219"/>
    </location>
</feature>
<evidence type="ECO:0000256" key="6">
    <source>
        <dbReference type="ARBA" id="ARBA00023136"/>
    </source>
</evidence>
<sequence length="253" mass="29325">MRICLTKKEQHAIFKIGGNSLLYQLLFCPILFSFLNQLCHIESLNFKYFNLRSLCDYCKKPINYFCLIPIISYIYLRGKTRCCKRSLKPTYIVGECLSILPGCLLTFSNIQITLVAYILNFLFLLVFSVYDFEHFSIPLHVVIIYIICTLCLCIGHPIKCLIVTAILHCLFYILKQAIGYGDILIFSILSFTLPLQIYLLTLQFTFILAGSITLIIMLIQRRRINKIPLIPYIFLAFILSNFVTSFFNIPIIH</sequence>
<dbReference type="AlphaFoldDB" id="A0A3A0W2I4"/>
<dbReference type="InterPro" id="IPR000045">
    <property type="entry name" value="Prepilin_IV_endopep_pep"/>
</dbReference>
<gene>
    <name evidence="10" type="ORF">BUZ14_08755</name>
</gene>
<organism evidence="10 11">
    <name type="scientific">Staphylococcus gallinarum</name>
    <dbReference type="NCBI Taxonomy" id="1293"/>
    <lineage>
        <taxon>Bacteria</taxon>
        <taxon>Bacillati</taxon>
        <taxon>Bacillota</taxon>
        <taxon>Bacilli</taxon>
        <taxon>Bacillales</taxon>
        <taxon>Staphylococcaceae</taxon>
        <taxon>Staphylococcus</taxon>
    </lineage>
</organism>
<evidence type="ECO:0000256" key="4">
    <source>
        <dbReference type="ARBA" id="ARBA00022692"/>
    </source>
</evidence>
<dbReference type="GO" id="GO:0006465">
    <property type="term" value="P:signal peptide processing"/>
    <property type="evidence" value="ECO:0007669"/>
    <property type="project" value="TreeGrafter"/>
</dbReference>
<feature type="domain" description="Prepilin type IV endopeptidase peptidase" evidence="8">
    <location>
        <begin position="119"/>
        <end position="213"/>
    </location>
</feature>
<feature type="transmembrane region" description="Helical" evidence="7">
    <location>
        <begin position="170"/>
        <end position="191"/>
    </location>
</feature>
<comment type="subcellular location">
    <subcellularLocation>
        <location evidence="1">Cell membrane</location>
        <topology evidence="1">Multi-pass membrane protein</topology>
    </subcellularLocation>
</comment>
<keyword evidence="4 7" id="KW-0812">Transmembrane</keyword>
<comment type="caution">
    <text evidence="10">The sequence shown here is derived from an EMBL/GenBank/DDBJ whole genome shotgun (WGS) entry which is preliminary data.</text>
</comment>
<keyword evidence="3" id="KW-1003">Cell membrane</keyword>
<feature type="transmembrane region" description="Helical" evidence="7">
    <location>
        <begin position="21"/>
        <end position="41"/>
    </location>
</feature>
<evidence type="ECO:0000313" key="11">
    <source>
        <dbReference type="Proteomes" id="UP000265541"/>
    </source>
</evidence>
<dbReference type="RefSeq" id="WP_119485535.1">
    <property type="nucleotide sequence ID" value="NZ_QYJN01000004.1"/>
</dbReference>
<evidence type="ECO:0000259" key="9">
    <source>
        <dbReference type="Pfam" id="PF06750"/>
    </source>
</evidence>
<feature type="transmembrane region" description="Helical" evidence="7">
    <location>
        <begin position="99"/>
        <end position="125"/>
    </location>
</feature>
<dbReference type="GO" id="GO:0005886">
    <property type="term" value="C:plasma membrane"/>
    <property type="evidence" value="ECO:0007669"/>
    <property type="project" value="UniProtKB-SubCell"/>
</dbReference>
<dbReference type="PANTHER" id="PTHR30487">
    <property type="entry name" value="TYPE 4 PREPILIN-LIKE PROTEINS LEADER PEPTIDE-PROCESSING ENZYME"/>
    <property type="match status" value="1"/>
</dbReference>
<feature type="transmembrane region" description="Helical" evidence="7">
    <location>
        <begin position="231"/>
        <end position="252"/>
    </location>
</feature>
<dbReference type="EMBL" id="QYJN01000004">
    <property type="protein sequence ID" value="RIP34129.1"/>
    <property type="molecule type" value="Genomic_DNA"/>
</dbReference>
<dbReference type="InterPro" id="IPR050882">
    <property type="entry name" value="Prepilin_peptidase/N-MTase"/>
</dbReference>
<evidence type="ECO:0000256" key="2">
    <source>
        <dbReference type="ARBA" id="ARBA00005801"/>
    </source>
</evidence>
<dbReference type="GO" id="GO:0004190">
    <property type="term" value="F:aspartic-type endopeptidase activity"/>
    <property type="evidence" value="ECO:0007669"/>
    <property type="project" value="InterPro"/>
</dbReference>
<dbReference type="Proteomes" id="UP000265541">
    <property type="component" value="Unassembled WGS sequence"/>
</dbReference>
<dbReference type="PANTHER" id="PTHR30487:SF0">
    <property type="entry name" value="PREPILIN LEADER PEPTIDASE_N-METHYLTRANSFERASE-RELATED"/>
    <property type="match status" value="1"/>
</dbReference>
<evidence type="ECO:0000256" key="3">
    <source>
        <dbReference type="ARBA" id="ARBA00022475"/>
    </source>
</evidence>
<name>A0A3A0W2I4_STAGA</name>